<evidence type="ECO:0000313" key="2">
    <source>
        <dbReference type="EMBL" id="KAF3564351.1"/>
    </source>
</evidence>
<feature type="compositionally biased region" description="Polar residues" evidence="1">
    <location>
        <begin position="1"/>
        <end position="19"/>
    </location>
</feature>
<organism evidence="2 3">
    <name type="scientific">Brassica cretica</name>
    <name type="common">Mustard</name>
    <dbReference type="NCBI Taxonomy" id="69181"/>
    <lineage>
        <taxon>Eukaryota</taxon>
        <taxon>Viridiplantae</taxon>
        <taxon>Streptophyta</taxon>
        <taxon>Embryophyta</taxon>
        <taxon>Tracheophyta</taxon>
        <taxon>Spermatophyta</taxon>
        <taxon>Magnoliopsida</taxon>
        <taxon>eudicotyledons</taxon>
        <taxon>Gunneridae</taxon>
        <taxon>Pentapetalae</taxon>
        <taxon>rosids</taxon>
        <taxon>malvids</taxon>
        <taxon>Brassicales</taxon>
        <taxon>Brassicaceae</taxon>
        <taxon>Brassiceae</taxon>
        <taxon>Brassica</taxon>
    </lineage>
</organism>
<feature type="compositionally biased region" description="Basic and acidic residues" evidence="1">
    <location>
        <begin position="21"/>
        <end position="41"/>
    </location>
</feature>
<gene>
    <name evidence="2" type="ORF">DY000_02014979</name>
</gene>
<keyword evidence="3" id="KW-1185">Reference proteome</keyword>
<evidence type="ECO:0000256" key="1">
    <source>
        <dbReference type="SAM" id="MobiDB-lite"/>
    </source>
</evidence>
<reference evidence="2 3" key="1">
    <citation type="journal article" date="2020" name="BMC Genomics">
        <title>Intraspecific diversification of the crop wild relative Brassica cretica Lam. using demographic model selection.</title>
        <authorList>
            <person name="Kioukis A."/>
            <person name="Michalopoulou V.A."/>
            <person name="Briers L."/>
            <person name="Pirintsos S."/>
            <person name="Studholme D.J."/>
            <person name="Pavlidis P."/>
            <person name="Sarris P.F."/>
        </authorList>
    </citation>
    <scope>NUCLEOTIDE SEQUENCE [LARGE SCALE GENOMIC DNA]</scope>
    <source>
        <strain evidence="3">cv. PFS-1207/04</strain>
    </source>
</reference>
<protein>
    <submittedName>
        <fullName evidence="2">Uncharacterized protein</fullName>
    </submittedName>
</protein>
<evidence type="ECO:0000313" key="3">
    <source>
        <dbReference type="Proteomes" id="UP000266723"/>
    </source>
</evidence>
<comment type="caution">
    <text evidence="2">The sequence shown here is derived from an EMBL/GenBank/DDBJ whole genome shotgun (WGS) entry which is preliminary data.</text>
</comment>
<feature type="region of interest" description="Disordered" evidence="1">
    <location>
        <begin position="1"/>
        <end position="55"/>
    </location>
</feature>
<accession>A0ABQ7CWN4</accession>
<proteinExistence type="predicted"/>
<dbReference type="Proteomes" id="UP000266723">
    <property type="component" value="Unassembled WGS sequence"/>
</dbReference>
<dbReference type="EMBL" id="QGKV02000759">
    <property type="protein sequence ID" value="KAF3564351.1"/>
    <property type="molecule type" value="Genomic_DNA"/>
</dbReference>
<name>A0ABQ7CWN4_BRACR</name>
<feature type="compositionally biased region" description="Polar residues" evidence="1">
    <location>
        <begin position="44"/>
        <end position="54"/>
    </location>
</feature>
<sequence>MKSGTNGKNYQRPNDQFVETNKLDHRNTDSARPFPELDPRRIQLSHSPSWTNPVRRTAELDPRLIQLGRSLSWSSSANDRAGSTKTCLRLVLVTPLPKLHRTHSCFVSNGGIIGTLRFKNRGNSSFF</sequence>